<accession>A0ACB9SLL2</accession>
<proteinExistence type="predicted"/>
<gene>
    <name evidence="1" type="ORF">MML48_8g00016885</name>
</gene>
<protein>
    <submittedName>
        <fullName evidence="1">Sterile alpha motif/pointed domain superfamily</fullName>
    </submittedName>
</protein>
<organism evidence="1 2">
    <name type="scientific">Holotrichia oblita</name>
    <name type="common">Chafer beetle</name>
    <dbReference type="NCBI Taxonomy" id="644536"/>
    <lineage>
        <taxon>Eukaryota</taxon>
        <taxon>Metazoa</taxon>
        <taxon>Ecdysozoa</taxon>
        <taxon>Arthropoda</taxon>
        <taxon>Hexapoda</taxon>
        <taxon>Insecta</taxon>
        <taxon>Pterygota</taxon>
        <taxon>Neoptera</taxon>
        <taxon>Endopterygota</taxon>
        <taxon>Coleoptera</taxon>
        <taxon>Polyphaga</taxon>
        <taxon>Scarabaeiformia</taxon>
        <taxon>Scarabaeidae</taxon>
        <taxon>Melolonthinae</taxon>
        <taxon>Holotrichia</taxon>
    </lineage>
</organism>
<evidence type="ECO:0000313" key="1">
    <source>
        <dbReference type="EMBL" id="KAI4456224.1"/>
    </source>
</evidence>
<dbReference type="EMBL" id="CM043022">
    <property type="protein sequence ID" value="KAI4456224.1"/>
    <property type="molecule type" value="Genomic_DNA"/>
</dbReference>
<name>A0ACB9SLL2_HOLOL</name>
<sequence length="212" mass="23853">MIDASAERLDGLRTQCATSAELTQQEIRTLEGKLIKMFSNQLVMKAKLRYDDVKHIPSLTQWLQVVGLGPNSIKGLCQKISSVEELQDKTEFELKSILTDKGARPEELNRLCRALRILKKYTDVVKRGDNDSDMQLYWDSWDRQHTTLKVGQSPRIARARASRASVPSEECLSYNNNNRGGAIPPSSSVSSISSLNYQPVLWPPLTPLPRAK</sequence>
<comment type="caution">
    <text evidence="1">The sequence shown here is derived from an EMBL/GenBank/DDBJ whole genome shotgun (WGS) entry which is preliminary data.</text>
</comment>
<keyword evidence="2" id="KW-1185">Reference proteome</keyword>
<reference evidence="1" key="1">
    <citation type="submission" date="2022-04" db="EMBL/GenBank/DDBJ databases">
        <title>Chromosome-scale genome assembly of Holotrichia oblita Faldermann.</title>
        <authorList>
            <person name="Rongchong L."/>
        </authorList>
    </citation>
    <scope>NUCLEOTIDE SEQUENCE</scope>
    <source>
        <strain evidence="1">81SQS9</strain>
    </source>
</reference>
<evidence type="ECO:0000313" key="2">
    <source>
        <dbReference type="Proteomes" id="UP001056778"/>
    </source>
</evidence>
<dbReference type="Proteomes" id="UP001056778">
    <property type="component" value="Chromosome 8"/>
</dbReference>